<feature type="region of interest" description="Disordered" evidence="3">
    <location>
        <begin position="527"/>
        <end position="547"/>
    </location>
</feature>
<comment type="similarity">
    <text evidence="1">Belongs to the ATP-dependent AMP-binding enzyme family.</text>
</comment>
<dbReference type="Pfam" id="PF13193">
    <property type="entry name" value="AMP-binding_C"/>
    <property type="match status" value="1"/>
</dbReference>
<evidence type="ECO:0000259" key="5">
    <source>
        <dbReference type="Pfam" id="PF13193"/>
    </source>
</evidence>
<dbReference type="Gene3D" id="3.30.300.30">
    <property type="match status" value="1"/>
</dbReference>
<comment type="caution">
    <text evidence="6">The sequence shown here is derived from an EMBL/GenBank/DDBJ whole genome shotgun (WGS) entry which is preliminary data.</text>
</comment>
<dbReference type="EMBL" id="QEKW01000002">
    <property type="protein sequence ID" value="PVZ13206.1"/>
    <property type="molecule type" value="Genomic_DNA"/>
</dbReference>
<feature type="domain" description="AMP-dependent synthetase/ligase" evidence="4">
    <location>
        <begin position="30"/>
        <end position="389"/>
    </location>
</feature>
<reference evidence="6 7" key="1">
    <citation type="submission" date="2018-04" db="EMBL/GenBank/DDBJ databases">
        <title>Genomic Encyclopedia of Type Strains, Phase IV (KMG-IV): sequencing the most valuable type-strain genomes for metagenomic binning, comparative biology and taxonomic classification.</title>
        <authorList>
            <person name="Goeker M."/>
        </authorList>
    </citation>
    <scope>NUCLEOTIDE SEQUENCE [LARGE SCALE GENOMIC DNA]</scope>
    <source>
        <strain evidence="6 7">DSM 45771</strain>
    </source>
</reference>
<evidence type="ECO:0000259" key="4">
    <source>
        <dbReference type="Pfam" id="PF00501"/>
    </source>
</evidence>
<dbReference type="GO" id="GO:0016405">
    <property type="term" value="F:CoA-ligase activity"/>
    <property type="evidence" value="ECO:0007669"/>
    <property type="project" value="TreeGrafter"/>
</dbReference>
<dbReference type="RefSeq" id="WP_116707236.1">
    <property type="nucleotide sequence ID" value="NZ_QEKW01000002.1"/>
</dbReference>
<dbReference type="InterPro" id="IPR020845">
    <property type="entry name" value="AMP-binding_CS"/>
</dbReference>
<dbReference type="Gene3D" id="3.40.50.12780">
    <property type="entry name" value="N-terminal domain of ligase-like"/>
    <property type="match status" value="1"/>
</dbReference>
<dbReference type="InterPro" id="IPR045851">
    <property type="entry name" value="AMP-bd_C_sf"/>
</dbReference>
<protein>
    <submittedName>
        <fullName evidence="6">Acyl-CoA synthetase (AMP-forming)/AMP-acid ligase II</fullName>
    </submittedName>
</protein>
<evidence type="ECO:0000256" key="1">
    <source>
        <dbReference type="ARBA" id="ARBA00006432"/>
    </source>
</evidence>
<dbReference type="InterPro" id="IPR000873">
    <property type="entry name" value="AMP-dep_synth/lig_dom"/>
</dbReference>
<dbReference type="Proteomes" id="UP000245639">
    <property type="component" value="Unassembled WGS sequence"/>
</dbReference>
<dbReference type="Pfam" id="PF00501">
    <property type="entry name" value="AMP-binding"/>
    <property type="match status" value="1"/>
</dbReference>
<evidence type="ECO:0000313" key="7">
    <source>
        <dbReference type="Proteomes" id="UP000245639"/>
    </source>
</evidence>
<evidence type="ECO:0000256" key="3">
    <source>
        <dbReference type="SAM" id="MobiDB-lite"/>
    </source>
</evidence>
<dbReference type="SUPFAM" id="SSF56801">
    <property type="entry name" value="Acetyl-CoA synthetase-like"/>
    <property type="match status" value="1"/>
</dbReference>
<proteinExistence type="inferred from homology"/>
<dbReference type="PROSITE" id="PS00455">
    <property type="entry name" value="AMP_BINDING"/>
    <property type="match status" value="1"/>
</dbReference>
<dbReference type="PANTHER" id="PTHR24096:SF149">
    <property type="entry name" value="AMP-BINDING DOMAIN-CONTAINING PROTEIN-RELATED"/>
    <property type="match status" value="1"/>
</dbReference>
<organism evidence="6 7">
    <name type="scientific">Actinomycetospora cinnamomea</name>
    <dbReference type="NCBI Taxonomy" id="663609"/>
    <lineage>
        <taxon>Bacteria</taxon>
        <taxon>Bacillati</taxon>
        <taxon>Actinomycetota</taxon>
        <taxon>Actinomycetes</taxon>
        <taxon>Pseudonocardiales</taxon>
        <taxon>Pseudonocardiaceae</taxon>
        <taxon>Actinomycetospora</taxon>
    </lineage>
</organism>
<feature type="domain" description="AMP-binding enzyme C-terminal" evidence="5">
    <location>
        <begin position="440"/>
        <end position="513"/>
    </location>
</feature>
<name>A0A2U1FM38_9PSEU</name>
<dbReference type="InterPro" id="IPR042099">
    <property type="entry name" value="ANL_N_sf"/>
</dbReference>
<sequence length="547" mass="56328">MTAADHVVRSRRPAVDVPDVGVPTFLLDHPAAGPDATAVIDGPSGRAVTYAELRRDVARCAGGLHRRGLRPGDVLAIVAPNCPEWLVACYGAMTAGVVVSGINPLYTAEEIAGQLRDGGARAVVTIPPFLPLVRAAVAAQDRPVEIVVIGDPDGEVAFTEVLADGAAVALPPGLVDPATDLALLPYSSGTTGLAKGVMLTHRAMTTNVAQMHAALDVTPDDRAMAVAPFFHAVGLSVVAGVTLRSGGTMVTLPRFDLEDYLGLIQAHRITVSVVVPPIVLAMARHPVVDRYDLSSLRLVGCGAAPLSADLQQECARRVGCPVGQGYGMTEAVATITLFDPAVPVVPGSSGLLLGGVEARIVDPGSGTDLGVGETGELWVRGPQLMAGYLGNAGATAATIDVDGWLHTGDLARFDADGNLFVDDRLKELIKVKGLQVAPAEVEAVLRTHPAVADAAVIPVADERAGERPKAVVVAAGEVEAAELVAHVAGRVAPHKRITEVAFVDAIPVSPSGKILRRLLVAQERAGALPAADRSGSGGPAERPVAAR</sequence>
<gene>
    <name evidence="6" type="ORF">C8D89_102356</name>
</gene>
<dbReference type="InterPro" id="IPR025110">
    <property type="entry name" value="AMP-bd_C"/>
</dbReference>
<evidence type="ECO:0000256" key="2">
    <source>
        <dbReference type="ARBA" id="ARBA00022598"/>
    </source>
</evidence>
<dbReference type="PANTHER" id="PTHR24096">
    <property type="entry name" value="LONG-CHAIN-FATTY-ACID--COA LIGASE"/>
    <property type="match status" value="1"/>
</dbReference>
<accession>A0A2U1FM38</accession>
<dbReference type="FunFam" id="3.40.50.12780:FF:000003">
    <property type="entry name" value="Long-chain-fatty-acid--CoA ligase FadD"/>
    <property type="match status" value="1"/>
</dbReference>
<dbReference type="AlphaFoldDB" id="A0A2U1FM38"/>
<keyword evidence="2 6" id="KW-0436">Ligase</keyword>
<dbReference type="OrthoDB" id="9803968at2"/>
<evidence type="ECO:0000313" key="6">
    <source>
        <dbReference type="EMBL" id="PVZ13206.1"/>
    </source>
</evidence>
<keyword evidence="7" id="KW-1185">Reference proteome</keyword>